<dbReference type="Pfam" id="PF16746">
    <property type="entry name" value="BAR_3"/>
    <property type="match status" value="1"/>
</dbReference>
<dbReference type="Pfam" id="PF00169">
    <property type="entry name" value="PH"/>
    <property type="match status" value="1"/>
</dbReference>
<dbReference type="SMART" id="SM00105">
    <property type="entry name" value="ArfGap"/>
    <property type="match status" value="1"/>
</dbReference>
<evidence type="ECO:0000256" key="6">
    <source>
        <dbReference type="ARBA" id="ARBA00023043"/>
    </source>
</evidence>
<dbReference type="SUPFAM" id="SSF57863">
    <property type="entry name" value="ArfGap/RecO-like zinc finger"/>
    <property type="match status" value="1"/>
</dbReference>
<dbReference type="Pfam" id="PF01412">
    <property type="entry name" value="ArfGap"/>
    <property type="match status" value="1"/>
</dbReference>
<dbReference type="EnsemblMetazoa" id="CapteT156009">
    <property type="protein sequence ID" value="CapteP156009"/>
    <property type="gene ID" value="CapteG156009"/>
</dbReference>
<dbReference type="Gene3D" id="1.25.40.950">
    <property type="match status" value="1"/>
</dbReference>
<dbReference type="Gene3D" id="2.30.29.30">
    <property type="entry name" value="Pleckstrin-homology domain (PH domain)/Phosphotyrosine-binding domain (PTB)"/>
    <property type="match status" value="1"/>
</dbReference>
<dbReference type="FunCoup" id="R7VBS2">
    <property type="interactions" value="1332"/>
</dbReference>
<feature type="compositionally biased region" description="Low complexity" evidence="10">
    <location>
        <begin position="749"/>
        <end position="758"/>
    </location>
</feature>
<dbReference type="PROSITE" id="PS50088">
    <property type="entry name" value="ANK_REPEAT"/>
    <property type="match status" value="1"/>
</dbReference>
<dbReference type="EMBL" id="AMQN01004378">
    <property type="status" value="NOT_ANNOTATED_CDS"/>
    <property type="molecule type" value="Genomic_DNA"/>
</dbReference>
<dbReference type="PANTHER" id="PTHR45854:SF3">
    <property type="entry name" value="ARFGAP WITH SH3 DOMAIN, ANK REPEAT AND PH DOMAIN-CONTAINING PROTEIN"/>
    <property type="match status" value="1"/>
</dbReference>
<feature type="coiled-coil region" evidence="9">
    <location>
        <begin position="246"/>
        <end position="280"/>
    </location>
</feature>
<feature type="repeat" description="ANK" evidence="7">
    <location>
        <begin position="622"/>
        <end position="654"/>
    </location>
</feature>
<dbReference type="InterPro" id="IPR038508">
    <property type="entry name" value="ArfGAP_dom_sf"/>
</dbReference>
<dbReference type="SMART" id="SM00233">
    <property type="entry name" value="PH"/>
    <property type="match status" value="1"/>
</dbReference>
<feature type="domain" description="Arf-GAP" evidence="12">
    <location>
        <begin position="426"/>
        <end position="548"/>
    </location>
</feature>
<dbReference type="EMBL" id="KB293367">
    <property type="protein sequence ID" value="ELU16079.1"/>
    <property type="molecule type" value="Genomic_DNA"/>
</dbReference>
<dbReference type="OrthoDB" id="435430at2759"/>
<dbReference type="FunFam" id="1.25.40.20:FF:000006">
    <property type="entry name" value="Arf-GAP with SH3 domain, ANK repeat and PH domain-containing protein 2"/>
    <property type="match status" value="1"/>
</dbReference>
<dbReference type="PROSITE" id="PS50003">
    <property type="entry name" value="PH_DOMAIN"/>
    <property type="match status" value="1"/>
</dbReference>
<dbReference type="GO" id="GO:0005737">
    <property type="term" value="C:cytoplasm"/>
    <property type="evidence" value="ECO:0007669"/>
    <property type="project" value="UniProtKB-SubCell"/>
</dbReference>
<dbReference type="SUPFAM" id="SSF48403">
    <property type="entry name" value="Ankyrin repeat"/>
    <property type="match status" value="1"/>
</dbReference>
<evidence type="ECO:0000313" key="14">
    <source>
        <dbReference type="EnsemblMetazoa" id="CapteP156009"/>
    </source>
</evidence>
<evidence type="ECO:0000256" key="3">
    <source>
        <dbReference type="ARBA" id="ARBA00022723"/>
    </source>
</evidence>
<dbReference type="OMA" id="ILMKMEC"/>
<dbReference type="Gene3D" id="1.20.1270.60">
    <property type="entry name" value="Arfaptin homology (AH) domain/BAR domain"/>
    <property type="match status" value="1"/>
</dbReference>
<dbReference type="CDD" id="cd08834">
    <property type="entry name" value="ArfGap_ASAP"/>
    <property type="match status" value="1"/>
</dbReference>
<reference evidence="14" key="3">
    <citation type="submission" date="2015-06" db="UniProtKB">
        <authorList>
            <consortium name="EnsemblMetazoa"/>
        </authorList>
    </citation>
    <scope>IDENTIFICATION</scope>
</reference>
<dbReference type="InterPro" id="IPR001849">
    <property type="entry name" value="PH_domain"/>
</dbReference>
<reference evidence="15" key="1">
    <citation type="submission" date="2012-12" db="EMBL/GenBank/DDBJ databases">
        <authorList>
            <person name="Hellsten U."/>
            <person name="Grimwood J."/>
            <person name="Chapman J.A."/>
            <person name="Shapiro H."/>
            <person name="Aerts A."/>
            <person name="Otillar R.P."/>
            <person name="Terry A.Y."/>
            <person name="Boore J.L."/>
            <person name="Simakov O."/>
            <person name="Marletaz F."/>
            <person name="Cho S.-J."/>
            <person name="Edsinger-Gonzales E."/>
            <person name="Havlak P."/>
            <person name="Kuo D.-H."/>
            <person name="Larsson T."/>
            <person name="Lv J."/>
            <person name="Arendt D."/>
            <person name="Savage R."/>
            <person name="Osoegawa K."/>
            <person name="de Jong P."/>
            <person name="Lindberg D.R."/>
            <person name="Seaver E.C."/>
            <person name="Weisblat D.A."/>
            <person name="Putnam N.H."/>
            <person name="Grigoriev I.V."/>
            <person name="Rokhsar D.S."/>
        </authorList>
    </citation>
    <scope>NUCLEOTIDE SEQUENCE</scope>
    <source>
        <strain evidence="15">I ESC-2004</strain>
    </source>
</reference>
<keyword evidence="15" id="KW-1185">Reference proteome</keyword>
<dbReference type="InterPro" id="IPR037844">
    <property type="entry name" value="PH_ASAP"/>
</dbReference>
<dbReference type="Gene3D" id="1.25.40.20">
    <property type="entry name" value="Ankyrin repeat-containing domain"/>
    <property type="match status" value="1"/>
</dbReference>
<dbReference type="SMART" id="SM00248">
    <property type="entry name" value="ANK"/>
    <property type="match status" value="2"/>
</dbReference>
<dbReference type="PRINTS" id="PR00405">
    <property type="entry name" value="REVINTRACTNG"/>
</dbReference>
<dbReference type="HOGENOM" id="CLU_006942_0_0_1"/>
<evidence type="ECO:0000313" key="13">
    <source>
        <dbReference type="EMBL" id="ELU16079.1"/>
    </source>
</evidence>
<feature type="region of interest" description="Disordered" evidence="10">
    <location>
        <begin position="749"/>
        <end position="779"/>
    </location>
</feature>
<dbReference type="InterPro" id="IPR027267">
    <property type="entry name" value="AH/BAR_dom_sf"/>
</dbReference>
<feature type="domain" description="PH" evidence="11">
    <location>
        <begin position="303"/>
        <end position="400"/>
    </location>
</feature>
<gene>
    <name evidence="13" type="ORF">CAPTEDRAFT_156009</name>
</gene>
<dbReference type="PANTHER" id="PTHR45854">
    <property type="entry name" value="ASAP FAMILY MEMBER"/>
    <property type="match status" value="1"/>
</dbReference>
<keyword evidence="5" id="KW-0862">Zinc</keyword>
<dbReference type="InterPro" id="IPR002110">
    <property type="entry name" value="Ankyrin_rpt"/>
</dbReference>
<dbReference type="CDD" id="cd07604">
    <property type="entry name" value="BAR_ASAPs"/>
    <property type="match status" value="1"/>
</dbReference>
<dbReference type="InterPro" id="IPR011993">
    <property type="entry name" value="PH-like_dom_sf"/>
</dbReference>
<keyword evidence="3" id="KW-0479">Metal-binding</keyword>
<dbReference type="Pfam" id="PF12796">
    <property type="entry name" value="Ank_2"/>
    <property type="match status" value="1"/>
</dbReference>
<dbReference type="PROSITE" id="PS50115">
    <property type="entry name" value="ARFGAP"/>
    <property type="match status" value="1"/>
</dbReference>
<dbReference type="SUPFAM" id="SSF50729">
    <property type="entry name" value="PH domain-like"/>
    <property type="match status" value="1"/>
</dbReference>
<evidence type="ECO:0000256" key="9">
    <source>
        <dbReference type="SAM" id="Coils"/>
    </source>
</evidence>
<feature type="non-terminal residue" evidence="13">
    <location>
        <position position="779"/>
    </location>
</feature>
<dbReference type="InterPro" id="IPR036770">
    <property type="entry name" value="Ankyrin_rpt-contain_sf"/>
</dbReference>
<keyword evidence="6 7" id="KW-0040">ANK repeat</keyword>
<keyword evidence="8" id="KW-0863">Zinc-finger</keyword>
<organism evidence="13">
    <name type="scientific">Capitella teleta</name>
    <name type="common">Polychaete worm</name>
    <dbReference type="NCBI Taxonomy" id="283909"/>
    <lineage>
        <taxon>Eukaryota</taxon>
        <taxon>Metazoa</taxon>
        <taxon>Spiralia</taxon>
        <taxon>Lophotrochozoa</taxon>
        <taxon>Annelida</taxon>
        <taxon>Polychaeta</taxon>
        <taxon>Sedentaria</taxon>
        <taxon>Scolecida</taxon>
        <taxon>Capitellidae</taxon>
        <taxon>Capitella</taxon>
    </lineage>
</organism>
<dbReference type="CDD" id="cd13251">
    <property type="entry name" value="PH_ASAP"/>
    <property type="match status" value="1"/>
</dbReference>
<dbReference type="SUPFAM" id="SSF103657">
    <property type="entry name" value="BAR/IMD domain-like"/>
    <property type="match status" value="1"/>
</dbReference>
<evidence type="ECO:0000256" key="1">
    <source>
        <dbReference type="ARBA" id="ARBA00004496"/>
    </source>
</evidence>
<proteinExistence type="predicted"/>
<evidence type="ECO:0000313" key="15">
    <source>
        <dbReference type="Proteomes" id="UP000014760"/>
    </source>
</evidence>
<protein>
    <submittedName>
        <fullName evidence="13 14">Uncharacterized protein</fullName>
    </submittedName>
</protein>
<dbReference type="InterPro" id="IPR004148">
    <property type="entry name" value="BAR_dom"/>
</dbReference>
<evidence type="ECO:0000256" key="5">
    <source>
        <dbReference type="ARBA" id="ARBA00022833"/>
    </source>
</evidence>
<evidence type="ECO:0000259" key="12">
    <source>
        <dbReference type="PROSITE" id="PS50115"/>
    </source>
</evidence>
<evidence type="ECO:0000259" key="11">
    <source>
        <dbReference type="PROSITE" id="PS50003"/>
    </source>
</evidence>
<sequence length="779" mass="88217">MPEQISVDDFLQETWDDYKQPTASNFINRMGQCRHSANLIEEGLDFERSGLSKMKKSVKALHSSGNMHVANESYLAENLERLGSYSINRENEADIGAAFLKFAVVTKELSALMKNMMQNINNILVFPLDSFLKGDLRGVKGDLKKPFDKASKEYDNKFNKIEKERKKQALEAGLFKTEVSGAEVAEEMEKERRLFQLQMCEYLIKVNEIKTKKGVDLLQHLVEYYQAQNNFFQDGLKTIDHFRCYIEELVGQLGRIRQRYDAEKRQLVELRDALKSSMQAYKESSVSSASYSLHQLQGNKAHGCNRTGFLLKKSDGKMRKVWQRRRCSIQDGTLSISHSDTSKEPVKLNLLTCQVKLIPDDPGKKCFDLISSSKNRTYHFQADDTRDMEEWISVLNNAREAIFNKAFEGESSSSCSINQSLKELTRTIIHEVRRLPGNRICCDCGAPDPEWLSVNLGVLICLECCGVHRQMGVHISRTQSIVIDDLGTSQLLLARVVSNRGFNDIMEATLDMKHKPSPSSDMEERKAFIRAKYEKRRFAIVTCADEDDRRLDLKQAILTKDIYALLQVFAEGIDFMDALPDTERGETALHLAIQQEDGSTLYMVDFILQNSNSQRLKQGDMNGDTALHVCAQLNQTECMKLLLRVQPDLVNYENQQGLTALEVAQDRHTDLCAEMINNAIAGKTDQFDNVNVDWHLIQDDHLYDTVDYSDDDLDGSNVRAFEPLNGYLNTPERKCHSRPGSLILMADGAPAAQPQQQGYRERSSTADSLKVAPSGGVST</sequence>
<dbReference type="InterPro" id="IPR043593">
    <property type="entry name" value="ASAP"/>
</dbReference>
<dbReference type="Gene3D" id="1.10.220.150">
    <property type="entry name" value="Arf GTPase activating protein"/>
    <property type="match status" value="1"/>
</dbReference>
<dbReference type="InterPro" id="IPR001164">
    <property type="entry name" value="ArfGAP_dom"/>
</dbReference>
<dbReference type="GO" id="GO:0005096">
    <property type="term" value="F:GTPase activator activity"/>
    <property type="evidence" value="ECO:0007669"/>
    <property type="project" value="InterPro"/>
</dbReference>
<evidence type="ECO:0000256" key="10">
    <source>
        <dbReference type="SAM" id="MobiDB-lite"/>
    </source>
</evidence>
<dbReference type="GO" id="GO:0008270">
    <property type="term" value="F:zinc ion binding"/>
    <property type="evidence" value="ECO:0007669"/>
    <property type="project" value="UniProtKB-KW"/>
</dbReference>
<accession>R7VBS2</accession>
<keyword evidence="4" id="KW-0677">Repeat</keyword>
<evidence type="ECO:0000256" key="4">
    <source>
        <dbReference type="ARBA" id="ARBA00022737"/>
    </source>
</evidence>
<dbReference type="AlphaFoldDB" id="R7VBS2"/>
<name>R7VBS2_CAPTE</name>
<reference evidence="13 15" key="2">
    <citation type="journal article" date="2013" name="Nature">
        <title>Insights into bilaterian evolution from three spiralian genomes.</title>
        <authorList>
            <person name="Simakov O."/>
            <person name="Marletaz F."/>
            <person name="Cho S.J."/>
            <person name="Edsinger-Gonzales E."/>
            <person name="Havlak P."/>
            <person name="Hellsten U."/>
            <person name="Kuo D.H."/>
            <person name="Larsson T."/>
            <person name="Lv J."/>
            <person name="Arendt D."/>
            <person name="Savage R."/>
            <person name="Osoegawa K."/>
            <person name="de Jong P."/>
            <person name="Grimwood J."/>
            <person name="Chapman J.A."/>
            <person name="Shapiro H."/>
            <person name="Aerts A."/>
            <person name="Otillar R.P."/>
            <person name="Terry A.Y."/>
            <person name="Boore J.L."/>
            <person name="Grigoriev I.V."/>
            <person name="Lindberg D.R."/>
            <person name="Seaver E.C."/>
            <person name="Weisblat D.A."/>
            <person name="Putnam N.H."/>
            <person name="Rokhsar D.S."/>
        </authorList>
    </citation>
    <scope>NUCLEOTIDE SEQUENCE</scope>
    <source>
        <strain evidence="13 15">I ESC-2004</strain>
    </source>
</reference>
<dbReference type="InterPro" id="IPR037278">
    <property type="entry name" value="ARFGAP/RecO"/>
</dbReference>
<keyword evidence="9" id="KW-0175">Coiled coil</keyword>
<dbReference type="STRING" id="283909.R7VBS2"/>
<keyword evidence="2" id="KW-0963">Cytoplasm</keyword>
<evidence type="ECO:0000256" key="2">
    <source>
        <dbReference type="ARBA" id="ARBA00022490"/>
    </source>
</evidence>
<evidence type="ECO:0000256" key="7">
    <source>
        <dbReference type="PROSITE-ProRule" id="PRU00023"/>
    </source>
</evidence>
<dbReference type="Proteomes" id="UP000014760">
    <property type="component" value="Unassembled WGS sequence"/>
</dbReference>
<comment type="subcellular location">
    <subcellularLocation>
        <location evidence="1">Cytoplasm</location>
    </subcellularLocation>
</comment>
<evidence type="ECO:0000256" key="8">
    <source>
        <dbReference type="PROSITE-ProRule" id="PRU00288"/>
    </source>
</evidence>